<dbReference type="FunFam" id="1.20.1250.20:FF:000068">
    <property type="entry name" value="MFS general substrate transporter"/>
    <property type="match status" value="1"/>
</dbReference>
<feature type="domain" description="Major facilitator superfamily (MFS) profile" evidence="8">
    <location>
        <begin position="49"/>
        <end position="465"/>
    </location>
</feature>
<dbReference type="PANTHER" id="PTHR43791:SF46">
    <property type="entry name" value="MAJOR FACILITATOR SUPERFAMILY (MFS) PROFILE DOMAIN-CONTAINING PROTEIN-RELATED"/>
    <property type="match status" value="1"/>
</dbReference>
<evidence type="ECO:0000256" key="6">
    <source>
        <dbReference type="SAM" id="MobiDB-lite"/>
    </source>
</evidence>
<feature type="transmembrane region" description="Helical" evidence="7">
    <location>
        <begin position="436"/>
        <end position="457"/>
    </location>
</feature>
<keyword evidence="5 7" id="KW-0472">Membrane</keyword>
<dbReference type="FunFam" id="1.20.1250.20:FF:000034">
    <property type="entry name" value="MFS general substrate transporter"/>
    <property type="match status" value="1"/>
</dbReference>
<evidence type="ECO:0000256" key="5">
    <source>
        <dbReference type="ARBA" id="ARBA00023136"/>
    </source>
</evidence>
<dbReference type="OrthoDB" id="2985014at2759"/>
<gene>
    <name evidence="9" type="ORF">EIP91_006725</name>
</gene>
<keyword evidence="3 7" id="KW-0812">Transmembrane</keyword>
<evidence type="ECO:0000256" key="3">
    <source>
        <dbReference type="ARBA" id="ARBA00022692"/>
    </source>
</evidence>
<feature type="transmembrane region" description="Helical" evidence="7">
    <location>
        <begin position="86"/>
        <end position="103"/>
    </location>
</feature>
<feature type="region of interest" description="Disordered" evidence="6">
    <location>
        <begin position="1"/>
        <end position="28"/>
    </location>
</feature>
<accession>A0A4R0RB41</accession>
<evidence type="ECO:0000256" key="4">
    <source>
        <dbReference type="ARBA" id="ARBA00022989"/>
    </source>
</evidence>
<dbReference type="Pfam" id="PF07690">
    <property type="entry name" value="MFS_1"/>
    <property type="match status" value="1"/>
</dbReference>
<feature type="transmembrane region" description="Helical" evidence="7">
    <location>
        <begin position="115"/>
        <end position="133"/>
    </location>
</feature>
<sequence length="494" mass="55059">MFSPLRRSASSTEKVPARSSSVDEVESLPPGDAAQITEWKVLAKIDYRVVPMLCLMYLLSFLDRVNIGNAALFGLKEDLHLVGNEYNNALVIFFIPYIVFEVPSNTLMKRFKPHVWLSGCMFLFGLTTCMQGLTQNYAGILAARFFLGVFENGMLPGGLYLLAMWYRREDALKRMALFYGSATLGGAFGGLLASAIGKMDGMRGFRGWRWVFILEGALTCVLSILLFFLISDFPEEVTWLTPEEKAFVKTRLEEDAGVSQRHEKITLRYALSVISDYKVIIGGFMYFGLNVPAYGYAYFSPTIIQQLGHSSIQSQLLSVPPWACTWVLAVSLAYFSDRIRHRFLFALVPLLIAIAGFVTLLRRDLQNTKVGYAALFLAVAGTVGALPVVLCWFTTNLAGHRRRAIAIGWQTTFGNIGGIIAAYAFLAKDAPRYTTGYALCIAFLCIAITSCTLYLLACIAENRKRDKHPSLGDSLSAEEKQLMGDLNPEYRYFL</sequence>
<dbReference type="InterPro" id="IPR036259">
    <property type="entry name" value="MFS_trans_sf"/>
</dbReference>
<feature type="transmembrane region" description="Helical" evidence="7">
    <location>
        <begin position="145"/>
        <end position="165"/>
    </location>
</feature>
<feature type="transmembrane region" description="Helical" evidence="7">
    <location>
        <begin position="343"/>
        <end position="361"/>
    </location>
</feature>
<reference evidence="9 10" key="1">
    <citation type="submission" date="2018-11" db="EMBL/GenBank/DDBJ databases">
        <title>Genome assembly of Steccherinum ochraceum LE-BIN_3174, the white-rot fungus of the Steccherinaceae family (The Residual Polyporoid clade, Polyporales, Basidiomycota).</title>
        <authorList>
            <person name="Fedorova T.V."/>
            <person name="Glazunova O.A."/>
            <person name="Landesman E.O."/>
            <person name="Moiseenko K.V."/>
            <person name="Psurtseva N.V."/>
            <person name="Savinova O.S."/>
            <person name="Shakhova N.V."/>
            <person name="Tyazhelova T.V."/>
            <person name="Vasina D.V."/>
        </authorList>
    </citation>
    <scope>NUCLEOTIDE SEQUENCE [LARGE SCALE GENOMIC DNA]</scope>
    <source>
        <strain evidence="9 10">LE-BIN_3174</strain>
    </source>
</reference>
<feature type="transmembrane region" description="Helical" evidence="7">
    <location>
        <begin position="373"/>
        <end position="393"/>
    </location>
</feature>
<evidence type="ECO:0000313" key="10">
    <source>
        <dbReference type="Proteomes" id="UP000292702"/>
    </source>
</evidence>
<dbReference type="Gene3D" id="1.20.1250.20">
    <property type="entry name" value="MFS general substrate transporter like domains"/>
    <property type="match status" value="2"/>
</dbReference>
<feature type="compositionally biased region" description="Polar residues" evidence="6">
    <location>
        <begin position="8"/>
        <end position="22"/>
    </location>
</feature>
<dbReference type="Proteomes" id="UP000292702">
    <property type="component" value="Unassembled WGS sequence"/>
</dbReference>
<dbReference type="GO" id="GO:0022857">
    <property type="term" value="F:transmembrane transporter activity"/>
    <property type="evidence" value="ECO:0007669"/>
    <property type="project" value="InterPro"/>
</dbReference>
<feature type="transmembrane region" description="Helical" evidence="7">
    <location>
        <begin position="208"/>
        <end position="230"/>
    </location>
</feature>
<evidence type="ECO:0000256" key="7">
    <source>
        <dbReference type="SAM" id="Phobius"/>
    </source>
</evidence>
<feature type="transmembrane region" description="Helical" evidence="7">
    <location>
        <begin position="177"/>
        <end position="196"/>
    </location>
</feature>
<dbReference type="PANTHER" id="PTHR43791">
    <property type="entry name" value="PERMEASE-RELATED"/>
    <property type="match status" value="1"/>
</dbReference>
<dbReference type="GO" id="GO:0005886">
    <property type="term" value="C:plasma membrane"/>
    <property type="evidence" value="ECO:0007669"/>
    <property type="project" value="TreeGrafter"/>
</dbReference>
<keyword evidence="2" id="KW-0813">Transport</keyword>
<feature type="transmembrane region" description="Helical" evidence="7">
    <location>
        <begin position="49"/>
        <end position="74"/>
    </location>
</feature>
<dbReference type="EMBL" id="RWJN01000360">
    <property type="protein sequence ID" value="TCD62575.1"/>
    <property type="molecule type" value="Genomic_DNA"/>
</dbReference>
<feature type="transmembrane region" description="Helical" evidence="7">
    <location>
        <begin position="405"/>
        <end position="424"/>
    </location>
</feature>
<dbReference type="AlphaFoldDB" id="A0A4R0RB41"/>
<feature type="transmembrane region" description="Helical" evidence="7">
    <location>
        <begin position="277"/>
        <end position="299"/>
    </location>
</feature>
<organism evidence="9 10">
    <name type="scientific">Steccherinum ochraceum</name>
    <dbReference type="NCBI Taxonomy" id="92696"/>
    <lineage>
        <taxon>Eukaryota</taxon>
        <taxon>Fungi</taxon>
        <taxon>Dikarya</taxon>
        <taxon>Basidiomycota</taxon>
        <taxon>Agaricomycotina</taxon>
        <taxon>Agaricomycetes</taxon>
        <taxon>Polyporales</taxon>
        <taxon>Steccherinaceae</taxon>
        <taxon>Steccherinum</taxon>
    </lineage>
</organism>
<dbReference type="InterPro" id="IPR020846">
    <property type="entry name" value="MFS_dom"/>
</dbReference>
<dbReference type="SUPFAM" id="SSF103473">
    <property type="entry name" value="MFS general substrate transporter"/>
    <property type="match status" value="1"/>
</dbReference>
<name>A0A4R0RB41_9APHY</name>
<protein>
    <recommendedName>
        <fullName evidence="8">Major facilitator superfamily (MFS) profile domain-containing protein</fullName>
    </recommendedName>
</protein>
<proteinExistence type="predicted"/>
<dbReference type="InterPro" id="IPR011701">
    <property type="entry name" value="MFS"/>
</dbReference>
<dbReference type="PROSITE" id="PS50850">
    <property type="entry name" value="MFS"/>
    <property type="match status" value="1"/>
</dbReference>
<comment type="subcellular location">
    <subcellularLocation>
        <location evidence="1">Membrane</location>
        <topology evidence="1">Multi-pass membrane protein</topology>
    </subcellularLocation>
</comment>
<evidence type="ECO:0000259" key="8">
    <source>
        <dbReference type="PROSITE" id="PS50850"/>
    </source>
</evidence>
<keyword evidence="10" id="KW-1185">Reference proteome</keyword>
<feature type="transmembrane region" description="Helical" evidence="7">
    <location>
        <begin position="319"/>
        <end position="336"/>
    </location>
</feature>
<evidence type="ECO:0000256" key="2">
    <source>
        <dbReference type="ARBA" id="ARBA00022448"/>
    </source>
</evidence>
<keyword evidence="4 7" id="KW-1133">Transmembrane helix</keyword>
<comment type="caution">
    <text evidence="9">The sequence shown here is derived from an EMBL/GenBank/DDBJ whole genome shotgun (WGS) entry which is preliminary data.</text>
</comment>
<evidence type="ECO:0000313" key="9">
    <source>
        <dbReference type="EMBL" id="TCD62575.1"/>
    </source>
</evidence>
<evidence type="ECO:0000256" key="1">
    <source>
        <dbReference type="ARBA" id="ARBA00004141"/>
    </source>
</evidence>